<comment type="similarity">
    <text evidence="1">Belongs to the short-chain dehydrogenases/reductases (SDR) family.</text>
</comment>
<evidence type="ECO:0000313" key="3">
    <source>
        <dbReference type="EMBL" id="CAB1368339.1"/>
    </source>
</evidence>
<protein>
    <submittedName>
        <fullName evidence="3">3-oxoacyl-[acyl-carrier-protein] reductase FabG</fullName>
        <ecNumber evidence="3">1.1.1.100</ecNumber>
    </submittedName>
</protein>
<dbReference type="PROSITE" id="PS00061">
    <property type="entry name" value="ADH_SHORT"/>
    <property type="match status" value="1"/>
</dbReference>
<dbReference type="Pfam" id="PF13561">
    <property type="entry name" value="adh_short_C2"/>
    <property type="match status" value="1"/>
</dbReference>
<dbReference type="InterPro" id="IPR057326">
    <property type="entry name" value="KR_dom"/>
</dbReference>
<dbReference type="EMBL" id="LR778301">
    <property type="protein sequence ID" value="CAB1368339.1"/>
    <property type="molecule type" value="Genomic_DNA"/>
</dbReference>
<gene>
    <name evidence="3" type="primary">fabG</name>
    <name evidence="3" type="ORF">DENOEST_1174</name>
</gene>
<dbReference type="Proteomes" id="UP000515733">
    <property type="component" value="Chromosome"/>
</dbReference>
<evidence type="ECO:0000313" key="4">
    <source>
        <dbReference type="Proteomes" id="UP000515733"/>
    </source>
</evidence>
<dbReference type="PANTHER" id="PTHR42879:SF2">
    <property type="entry name" value="3-OXOACYL-[ACYL-CARRIER-PROTEIN] REDUCTASE FABG"/>
    <property type="match status" value="1"/>
</dbReference>
<dbReference type="AlphaFoldDB" id="A0A6S6XZJ3"/>
<dbReference type="SUPFAM" id="SSF51735">
    <property type="entry name" value="NAD(P)-binding Rossmann-fold domains"/>
    <property type="match status" value="1"/>
</dbReference>
<dbReference type="Gene3D" id="3.40.50.720">
    <property type="entry name" value="NAD(P)-binding Rossmann-like Domain"/>
    <property type="match status" value="1"/>
</dbReference>
<dbReference type="PRINTS" id="PR00081">
    <property type="entry name" value="GDHRDH"/>
</dbReference>
<proteinExistence type="inferred from homology"/>
<keyword evidence="3" id="KW-0560">Oxidoreductase</keyword>
<dbReference type="InterPro" id="IPR020904">
    <property type="entry name" value="Sc_DH/Rdtase_CS"/>
</dbReference>
<dbReference type="InterPro" id="IPR002347">
    <property type="entry name" value="SDR_fam"/>
</dbReference>
<dbReference type="KEGG" id="doe:DENOEST_1174"/>
<dbReference type="CDD" id="cd05233">
    <property type="entry name" value="SDR_c"/>
    <property type="match status" value="1"/>
</dbReference>
<dbReference type="PANTHER" id="PTHR42879">
    <property type="entry name" value="3-OXOACYL-(ACYL-CARRIER-PROTEIN) REDUCTASE"/>
    <property type="match status" value="1"/>
</dbReference>
<feature type="domain" description="Ketoreductase" evidence="2">
    <location>
        <begin position="8"/>
        <end position="192"/>
    </location>
</feature>
<dbReference type="FunFam" id="3.40.50.720:FF:000084">
    <property type="entry name" value="Short-chain dehydrogenase reductase"/>
    <property type="match status" value="1"/>
</dbReference>
<dbReference type="RefSeq" id="WP_197970531.1">
    <property type="nucleotide sequence ID" value="NZ_LR778301.1"/>
</dbReference>
<dbReference type="InterPro" id="IPR050259">
    <property type="entry name" value="SDR"/>
</dbReference>
<dbReference type="EC" id="1.1.1.100" evidence="3"/>
<dbReference type="InterPro" id="IPR036291">
    <property type="entry name" value="NAD(P)-bd_dom_sf"/>
</dbReference>
<organism evidence="3 4">
    <name type="scientific">Denitratisoma oestradiolicum</name>
    <dbReference type="NCBI Taxonomy" id="311182"/>
    <lineage>
        <taxon>Bacteria</taxon>
        <taxon>Pseudomonadati</taxon>
        <taxon>Pseudomonadota</taxon>
        <taxon>Betaproteobacteria</taxon>
        <taxon>Nitrosomonadales</taxon>
        <taxon>Sterolibacteriaceae</taxon>
        <taxon>Denitratisoma</taxon>
    </lineage>
</organism>
<evidence type="ECO:0000256" key="1">
    <source>
        <dbReference type="ARBA" id="ARBA00006484"/>
    </source>
</evidence>
<dbReference type="GO" id="GO:0032787">
    <property type="term" value="P:monocarboxylic acid metabolic process"/>
    <property type="evidence" value="ECO:0007669"/>
    <property type="project" value="UniProtKB-ARBA"/>
</dbReference>
<sequence>MSKRMENMIAFITGGSSGIGRATAHRMATEGATVVICSRTEANLKKVVDEIHAAGGKASYVVADVTSEKNITLAIEGVAEKFSRIDVLVNNAMTVAWGSIEESDSQTWAANINGSLNSVYYGTKAVLPLMKRQRGGSIINVSSIVALLGAPGMSGYAAAKSGVVGFSRVAALEGAQSNIRVNVVIPGAIATPPTLASVPDSESLHRMESEIPLKRLGSAEEIAATITFLATRDAGYITGSVIVADGGKSCELSVATAPLESLKNI</sequence>
<dbReference type="PRINTS" id="PR00080">
    <property type="entry name" value="SDRFAMILY"/>
</dbReference>
<name>A0A6S6XZJ3_9PROT</name>
<reference evidence="3 4" key="1">
    <citation type="submission" date="2020-03" db="EMBL/GenBank/DDBJ databases">
        <authorList>
            <consortium name="Genoscope - CEA"/>
            <person name="William W."/>
        </authorList>
    </citation>
    <scope>NUCLEOTIDE SEQUENCE [LARGE SCALE GENOMIC DNA]</scope>
    <source>
        <strain evidence="4">DSM 16959</strain>
    </source>
</reference>
<keyword evidence="4" id="KW-1185">Reference proteome</keyword>
<dbReference type="SMART" id="SM00822">
    <property type="entry name" value="PKS_KR"/>
    <property type="match status" value="1"/>
</dbReference>
<accession>A0A6S6XZJ3</accession>
<evidence type="ECO:0000259" key="2">
    <source>
        <dbReference type="SMART" id="SM00822"/>
    </source>
</evidence>
<dbReference type="GO" id="GO:0004316">
    <property type="term" value="F:3-oxoacyl-[acyl-carrier-protein] reductase (NADPH) activity"/>
    <property type="evidence" value="ECO:0007669"/>
    <property type="project" value="UniProtKB-EC"/>
</dbReference>